<accession>A0A1Y2GJM5</accession>
<dbReference type="PROSITE" id="PS50800">
    <property type="entry name" value="SAP"/>
    <property type="match status" value="1"/>
</dbReference>
<protein>
    <recommendedName>
        <fullName evidence="2">SAP domain-containing protein</fullName>
    </recommendedName>
</protein>
<dbReference type="Pfam" id="PF00013">
    <property type="entry name" value="KH_1"/>
    <property type="match status" value="1"/>
</dbReference>
<keyword evidence="1" id="KW-0694">RNA-binding</keyword>
<dbReference type="RefSeq" id="XP_021878808.1">
    <property type="nucleotide sequence ID" value="XM_022019521.1"/>
</dbReference>
<dbReference type="InParanoid" id="A0A1Y2GJM5"/>
<dbReference type="STRING" id="64571.A0A1Y2GJM5"/>
<dbReference type="SUPFAM" id="SSF54791">
    <property type="entry name" value="Eukaryotic type KH-domain (KH-domain type I)"/>
    <property type="match status" value="1"/>
</dbReference>
<dbReference type="InterPro" id="IPR036612">
    <property type="entry name" value="KH_dom_type_1_sf"/>
</dbReference>
<gene>
    <name evidence="3" type="ORF">BCR41DRAFT_137751</name>
</gene>
<evidence type="ECO:0000259" key="2">
    <source>
        <dbReference type="PROSITE" id="PS50800"/>
    </source>
</evidence>
<evidence type="ECO:0000313" key="4">
    <source>
        <dbReference type="Proteomes" id="UP000193648"/>
    </source>
</evidence>
<dbReference type="GO" id="GO:0003723">
    <property type="term" value="F:RNA binding"/>
    <property type="evidence" value="ECO:0007669"/>
    <property type="project" value="UniProtKB-UniRule"/>
</dbReference>
<sequence>MRAMSRIPCQQSTQSIIVSLGAGLCRNTQGSKVIARSRINPIVRTPDRPCFFSTSQRSTARKKKDQDSSVDAAKIDSISKALINDLYTRPSSVKAKVTLEDVMALKPLNPKISVEEFNKLKDRVAASFNVSQLKGVLRSKNMPSGGKKSVLINQIMVLMDLDVLAPEPGPPVVEEPFPNDPTVQREYPSSKQELFFILGTEGDSLRQLEKEKNVRISINIADETYVIRGVPHLIEEAQERIRELVAVTEEQWDVSSYHNRDMVMKEPLALEDIARRSGTYVSSKDDQTLIIAGRSERSMEEAKRLFDIKLNESTCHVESLTFTRQENELNPLGMFPVYDSVTMTADENQKAYFRICQVEPYADKTMDNHTIYPVQSSPSNINTLQELKEHLQSNVNEAQTATQKFELSSHFGQVLFQNKERKMTCLPLSKSFDMLMLEEWLKDAEAPYFFESCSKVTISVTKD</sequence>
<keyword evidence="4" id="KW-1185">Reference proteome</keyword>
<evidence type="ECO:0000313" key="3">
    <source>
        <dbReference type="EMBL" id="ORZ09355.1"/>
    </source>
</evidence>
<dbReference type="AlphaFoldDB" id="A0A1Y2GJM5"/>
<dbReference type="PROSITE" id="PS50084">
    <property type="entry name" value="KH_TYPE_1"/>
    <property type="match status" value="1"/>
</dbReference>
<dbReference type="Gene3D" id="3.30.1370.10">
    <property type="entry name" value="K Homology domain, type 1"/>
    <property type="match status" value="1"/>
</dbReference>
<comment type="caution">
    <text evidence="3">The sequence shown here is derived from an EMBL/GenBank/DDBJ whole genome shotgun (WGS) entry which is preliminary data.</text>
</comment>
<organism evidence="3 4">
    <name type="scientific">Lobosporangium transversale</name>
    <dbReference type="NCBI Taxonomy" id="64571"/>
    <lineage>
        <taxon>Eukaryota</taxon>
        <taxon>Fungi</taxon>
        <taxon>Fungi incertae sedis</taxon>
        <taxon>Mucoromycota</taxon>
        <taxon>Mortierellomycotina</taxon>
        <taxon>Mortierellomycetes</taxon>
        <taxon>Mortierellales</taxon>
        <taxon>Mortierellaceae</taxon>
        <taxon>Lobosporangium</taxon>
    </lineage>
</organism>
<name>A0A1Y2GJM5_9FUNG</name>
<evidence type="ECO:0000256" key="1">
    <source>
        <dbReference type="PROSITE-ProRule" id="PRU00117"/>
    </source>
</evidence>
<reference evidence="3 4" key="1">
    <citation type="submission" date="2016-07" db="EMBL/GenBank/DDBJ databases">
        <title>Pervasive Adenine N6-methylation of Active Genes in Fungi.</title>
        <authorList>
            <consortium name="DOE Joint Genome Institute"/>
            <person name="Mondo S.J."/>
            <person name="Dannebaum R.O."/>
            <person name="Kuo R.C."/>
            <person name="Labutti K."/>
            <person name="Haridas S."/>
            <person name="Kuo A."/>
            <person name="Salamov A."/>
            <person name="Ahrendt S.R."/>
            <person name="Lipzen A."/>
            <person name="Sullivan W."/>
            <person name="Andreopoulos W.B."/>
            <person name="Clum A."/>
            <person name="Lindquist E."/>
            <person name="Daum C."/>
            <person name="Ramamoorthy G.K."/>
            <person name="Gryganskyi A."/>
            <person name="Culley D."/>
            <person name="Magnuson J.K."/>
            <person name="James T.Y."/>
            <person name="O'Malley M.A."/>
            <person name="Stajich J.E."/>
            <person name="Spatafora J.W."/>
            <person name="Visel A."/>
            <person name="Grigoriev I.V."/>
        </authorList>
    </citation>
    <scope>NUCLEOTIDE SEQUENCE [LARGE SCALE GENOMIC DNA]</scope>
    <source>
        <strain evidence="3 4">NRRL 3116</strain>
    </source>
</reference>
<dbReference type="OrthoDB" id="5392646at2759"/>
<dbReference type="Proteomes" id="UP000193648">
    <property type="component" value="Unassembled WGS sequence"/>
</dbReference>
<dbReference type="GeneID" id="33561366"/>
<dbReference type="InterPro" id="IPR003034">
    <property type="entry name" value="SAP_dom"/>
</dbReference>
<dbReference type="InterPro" id="IPR004088">
    <property type="entry name" value="KH_dom_type_1"/>
</dbReference>
<proteinExistence type="predicted"/>
<feature type="domain" description="SAP" evidence="2">
    <location>
        <begin position="125"/>
        <end position="159"/>
    </location>
</feature>
<dbReference type="EMBL" id="MCFF01000034">
    <property type="protein sequence ID" value="ORZ09355.1"/>
    <property type="molecule type" value="Genomic_DNA"/>
</dbReference>